<keyword evidence="1" id="KW-0732">Signal</keyword>
<organism evidence="2 3">
    <name type="scientific">Pseudomonas fluorescens</name>
    <dbReference type="NCBI Taxonomy" id="294"/>
    <lineage>
        <taxon>Bacteria</taxon>
        <taxon>Pseudomonadati</taxon>
        <taxon>Pseudomonadota</taxon>
        <taxon>Gammaproteobacteria</taxon>
        <taxon>Pseudomonadales</taxon>
        <taxon>Pseudomonadaceae</taxon>
        <taxon>Pseudomonas</taxon>
    </lineage>
</organism>
<evidence type="ECO:0000313" key="2">
    <source>
        <dbReference type="EMBL" id="VVN89224.1"/>
    </source>
</evidence>
<dbReference type="AlphaFoldDB" id="A0A5E7BLL1"/>
<proteinExistence type="predicted"/>
<dbReference type="EMBL" id="CABVHW010000004">
    <property type="protein sequence ID" value="VVN89224.1"/>
    <property type="molecule type" value="Genomic_DNA"/>
</dbReference>
<protein>
    <recommendedName>
        <fullName evidence="4">Lipoprotein</fullName>
    </recommendedName>
</protein>
<evidence type="ECO:0008006" key="4">
    <source>
        <dbReference type="Google" id="ProtNLM"/>
    </source>
</evidence>
<gene>
    <name evidence="2" type="ORF">PS710_01744</name>
</gene>
<name>A0A5E7BLL1_PSEFL</name>
<reference evidence="2 3" key="1">
    <citation type="submission" date="2019-09" db="EMBL/GenBank/DDBJ databases">
        <authorList>
            <person name="Chandra G."/>
            <person name="Truman W A."/>
        </authorList>
    </citation>
    <scope>NUCLEOTIDE SEQUENCE [LARGE SCALE GENOMIC DNA]</scope>
    <source>
        <strain evidence="2">PS710</strain>
    </source>
</reference>
<feature type="signal peptide" evidence="1">
    <location>
        <begin position="1"/>
        <end position="32"/>
    </location>
</feature>
<feature type="chain" id="PRO_5022711626" description="Lipoprotein" evidence="1">
    <location>
        <begin position="33"/>
        <end position="275"/>
    </location>
</feature>
<accession>A0A5E7BLL1</accession>
<dbReference type="RefSeq" id="WP_150764115.1">
    <property type="nucleotide sequence ID" value="NZ_CABVHW010000004.1"/>
</dbReference>
<dbReference type="Proteomes" id="UP000381093">
    <property type="component" value="Unassembled WGS sequence"/>
</dbReference>
<evidence type="ECO:0000256" key="1">
    <source>
        <dbReference type="SAM" id="SignalP"/>
    </source>
</evidence>
<sequence precursor="true">MIDSHTPQLIPHKIWQAMLLMLSFGAPVLAQADCVCYGTFAEQQACQNSCTMQKWQNDRERVQDNIPEDMKTVVPDYLRARQLLRETPSTAPNLPQVFSQYEQARERRDTALLHQYLAQVSVEALLTNGVGFKILDDRYEMPEFARPAFHDYAHQMFNAAIDIVPNKGRANVHSRYPGILDEAELQAWAIKHGGVKPQLVFGRIVFPKAGEGKPLDELTPEDRKVVGDCNAETNQKYPTAAKVRRDRSITDKSIAVEAQNYYRACMAKSCKSCKY</sequence>
<evidence type="ECO:0000313" key="3">
    <source>
        <dbReference type="Proteomes" id="UP000381093"/>
    </source>
</evidence>